<dbReference type="Gene3D" id="1.10.150.450">
    <property type="match status" value="1"/>
</dbReference>
<dbReference type="SUPFAM" id="SSF56784">
    <property type="entry name" value="HAD-like"/>
    <property type="match status" value="1"/>
</dbReference>
<dbReference type="EMBL" id="PIUM01000002">
    <property type="protein sequence ID" value="PKU26207.1"/>
    <property type="molecule type" value="Genomic_DNA"/>
</dbReference>
<dbReference type="PANTHER" id="PTHR12725">
    <property type="entry name" value="HALOACID DEHALOGENASE-LIKE HYDROLASE"/>
    <property type="match status" value="1"/>
</dbReference>
<accession>A0A2N3Q0M3</accession>
<dbReference type="InterPro" id="IPR036412">
    <property type="entry name" value="HAD-like_sf"/>
</dbReference>
<dbReference type="InterPro" id="IPR023214">
    <property type="entry name" value="HAD_sf"/>
</dbReference>
<dbReference type="PANTHER" id="PTHR12725:SF117">
    <property type="entry name" value="HALOACID DEHALOGENASE-LIKE HYDROLASE"/>
    <property type="match status" value="1"/>
</dbReference>
<keyword evidence="2" id="KW-1185">Reference proteome</keyword>
<dbReference type="NCBIfam" id="TIGR01509">
    <property type="entry name" value="HAD-SF-IA-v3"/>
    <property type="match status" value="1"/>
</dbReference>
<organism evidence="1 2">
    <name type="scientific">Telmatospirillum siberiense</name>
    <dbReference type="NCBI Taxonomy" id="382514"/>
    <lineage>
        <taxon>Bacteria</taxon>
        <taxon>Pseudomonadati</taxon>
        <taxon>Pseudomonadota</taxon>
        <taxon>Alphaproteobacteria</taxon>
        <taxon>Rhodospirillales</taxon>
        <taxon>Rhodospirillaceae</taxon>
        <taxon>Telmatospirillum</taxon>
    </lineage>
</organism>
<dbReference type="Gene3D" id="3.40.50.1000">
    <property type="entry name" value="HAD superfamily/HAD-like"/>
    <property type="match status" value="1"/>
</dbReference>
<dbReference type="AlphaFoldDB" id="A0A2N3Q0M3"/>
<protein>
    <submittedName>
        <fullName evidence="1">Pyrimidine 5'-nucleotidase</fullName>
    </submittedName>
</protein>
<gene>
    <name evidence="1" type="ORF">CWS72_03545</name>
</gene>
<name>A0A2N3Q0M3_9PROT</name>
<dbReference type="SFLD" id="SFLDG01132">
    <property type="entry name" value="C1.5.3:_5'-Nucleotidase_Like"/>
    <property type="match status" value="1"/>
</dbReference>
<dbReference type="SFLD" id="SFLDS00003">
    <property type="entry name" value="Haloacid_Dehalogenase"/>
    <property type="match status" value="1"/>
</dbReference>
<reference evidence="2" key="1">
    <citation type="submission" date="2017-12" db="EMBL/GenBank/DDBJ databases">
        <title>Draft genome sequence of Telmatospirillum siberiense 26-4b1T, an acidotolerant peatland alphaproteobacterium potentially involved in sulfur cycling.</title>
        <authorList>
            <person name="Hausmann B."/>
            <person name="Pjevac P."/>
            <person name="Schreck K."/>
            <person name="Herbold C.W."/>
            <person name="Daims H."/>
            <person name="Wagner M."/>
            <person name="Pester M."/>
            <person name="Loy A."/>
        </authorList>
    </citation>
    <scope>NUCLEOTIDE SEQUENCE [LARGE SCALE GENOMIC DNA]</scope>
    <source>
        <strain evidence="2">26-4b1</strain>
    </source>
</reference>
<dbReference type="InterPro" id="IPR006439">
    <property type="entry name" value="HAD-SF_hydro_IA"/>
</dbReference>
<dbReference type="Proteomes" id="UP000233293">
    <property type="component" value="Unassembled WGS sequence"/>
</dbReference>
<dbReference type="RefSeq" id="WP_101249169.1">
    <property type="nucleotide sequence ID" value="NZ_PIUM01000002.1"/>
</dbReference>
<dbReference type="Pfam" id="PF00702">
    <property type="entry name" value="Hydrolase"/>
    <property type="match status" value="1"/>
</dbReference>
<dbReference type="NCBIfam" id="TIGR01993">
    <property type="entry name" value="Pyr-5-nucltdase"/>
    <property type="match status" value="1"/>
</dbReference>
<comment type="caution">
    <text evidence="1">The sequence shown here is derived from an EMBL/GenBank/DDBJ whole genome shotgun (WGS) entry which is preliminary data.</text>
</comment>
<dbReference type="InterPro" id="IPR010237">
    <property type="entry name" value="Pyr-5-nucltdase"/>
</dbReference>
<evidence type="ECO:0000313" key="1">
    <source>
        <dbReference type="EMBL" id="PKU26207.1"/>
    </source>
</evidence>
<evidence type="ECO:0000313" key="2">
    <source>
        <dbReference type="Proteomes" id="UP000233293"/>
    </source>
</evidence>
<dbReference type="SFLD" id="SFLDG01129">
    <property type="entry name" value="C1.5:_HAD__Beta-PGM__Phosphata"/>
    <property type="match status" value="1"/>
</dbReference>
<proteinExistence type="predicted"/>
<sequence>MQSSTETPPPIDPPPALSHVDSWIFDLDNTLYPASCNLFAQIDVRMRQFISEALHLGLDEAFTLQKRYYHEYGTTLRGLMLSHGIEPGVFLAYVHDIDYSPLPTASLLDSALERLAGRKIVFTNGSERHAESVLAKLGLTRHFDAIFDIQAADYIPKPNAESYRRMALHCGIDPKRSAMFEDIARNLAPAAAVGMTTVWVHEEGHTRWSGAPGDDLSHIHHVTDDLAGWLSGVAKARTTGTASLP</sequence>
<dbReference type="OrthoDB" id="9803141at2"/>